<accession>A0A841C5F6</accession>
<feature type="transmembrane region" description="Helical" evidence="1">
    <location>
        <begin position="49"/>
        <end position="74"/>
    </location>
</feature>
<dbReference type="Proteomes" id="UP000562464">
    <property type="component" value="Unassembled WGS sequence"/>
</dbReference>
<organism evidence="2 3">
    <name type="scientific">Lactovum miscens</name>
    <dbReference type="NCBI Taxonomy" id="190387"/>
    <lineage>
        <taxon>Bacteria</taxon>
        <taxon>Bacillati</taxon>
        <taxon>Bacillota</taxon>
        <taxon>Bacilli</taxon>
        <taxon>Lactobacillales</taxon>
        <taxon>Streptococcaceae</taxon>
        <taxon>Lactovum</taxon>
    </lineage>
</organism>
<evidence type="ECO:0000313" key="3">
    <source>
        <dbReference type="Proteomes" id="UP000562464"/>
    </source>
</evidence>
<keyword evidence="1" id="KW-0472">Membrane</keyword>
<keyword evidence="1" id="KW-1133">Transmembrane helix</keyword>
<feature type="transmembrane region" description="Helical" evidence="1">
    <location>
        <begin position="16"/>
        <end position="37"/>
    </location>
</feature>
<evidence type="ECO:0000313" key="2">
    <source>
        <dbReference type="EMBL" id="MBB5887584.1"/>
    </source>
</evidence>
<sequence>MEYYVKIDNKSIKKRIALGLLGVVKLAILVGVLSQFLRPLLLDFKAKGFQINGLSGFAIILWFQQMIDCISGILSSQLKTI</sequence>
<dbReference type="RefSeq" id="WP_183538914.1">
    <property type="nucleotide sequence ID" value="NZ_JACHHV010000005.1"/>
</dbReference>
<dbReference type="AlphaFoldDB" id="A0A841C5F6"/>
<protein>
    <submittedName>
        <fullName evidence="2">Uncharacterized protein</fullName>
    </submittedName>
</protein>
<dbReference type="EMBL" id="JACHHV010000005">
    <property type="protein sequence ID" value="MBB5887584.1"/>
    <property type="molecule type" value="Genomic_DNA"/>
</dbReference>
<comment type="caution">
    <text evidence="2">The sequence shown here is derived from an EMBL/GenBank/DDBJ whole genome shotgun (WGS) entry which is preliminary data.</text>
</comment>
<gene>
    <name evidence="2" type="ORF">HNQ37_000456</name>
</gene>
<proteinExistence type="predicted"/>
<keyword evidence="3" id="KW-1185">Reference proteome</keyword>
<keyword evidence="1" id="KW-0812">Transmembrane</keyword>
<evidence type="ECO:0000256" key="1">
    <source>
        <dbReference type="SAM" id="Phobius"/>
    </source>
</evidence>
<name>A0A841C5F6_9LACT</name>
<reference evidence="2 3" key="1">
    <citation type="submission" date="2020-08" db="EMBL/GenBank/DDBJ databases">
        <title>Genomic Encyclopedia of Type Strains, Phase IV (KMG-IV): sequencing the most valuable type-strain genomes for metagenomic binning, comparative biology and taxonomic classification.</title>
        <authorList>
            <person name="Goeker M."/>
        </authorList>
    </citation>
    <scope>NUCLEOTIDE SEQUENCE [LARGE SCALE GENOMIC DNA]</scope>
    <source>
        <strain evidence="2 3">DSM 14925</strain>
    </source>
</reference>